<protein>
    <recommendedName>
        <fullName evidence="3">Entry exclusion protein</fullName>
    </recommendedName>
</protein>
<evidence type="ECO:0008006" key="3">
    <source>
        <dbReference type="Google" id="ProtNLM"/>
    </source>
</evidence>
<evidence type="ECO:0000313" key="1">
    <source>
        <dbReference type="EMBL" id="GCD64189.1"/>
    </source>
</evidence>
<accession>A0A401X951</accession>
<dbReference type="InterPro" id="IPR047937">
    <property type="entry name" value="Eex_IncN-like"/>
</dbReference>
<keyword evidence="2" id="KW-1185">Reference proteome</keyword>
<evidence type="ECO:0000313" key="2">
    <source>
        <dbReference type="Proteomes" id="UP000287385"/>
    </source>
</evidence>
<gene>
    <name evidence="1" type="ORF">NBRC3278_3282</name>
</gene>
<dbReference type="AlphaFoldDB" id="A0A401X951"/>
<sequence length="85" mass="9537">MTNEGIITMKKVVLLACLVALVGCEKKETHTQEWYDQHHTERDAKVASCRDAEYASENKFDCANAINAMAFPSKPPTEWDVTPAH</sequence>
<comment type="caution">
    <text evidence="1">The sequence shown here is derived from an EMBL/GenBank/DDBJ whole genome shotgun (WGS) entry which is preliminary data.</text>
</comment>
<proteinExistence type="predicted"/>
<reference evidence="1 2" key="1">
    <citation type="submission" date="2016-06" db="EMBL/GenBank/DDBJ databases">
        <title>Acetobacter pasteurianus NBRC 3278 whole genome sequencing project.</title>
        <authorList>
            <person name="Matsutani M."/>
            <person name="Shiwa Y."/>
            <person name="Okamoto-Kainuma A."/>
            <person name="Ishikawa M."/>
            <person name="Koizumi Y."/>
            <person name="Yoshikawa H."/>
            <person name="Yakushi T."/>
            <person name="Matsushita K."/>
        </authorList>
    </citation>
    <scope>NUCLEOTIDE SEQUENCE [LARGE SCALE GENOMIC DNA]</scope>
    <source>
        <strain evidence="1 2">NBRC 3278</strain>
    </source>
</reference>
<name>A0A401X951_ACEPA</name>
<organism evidence="1 2">
    <name type="scientific">Acetobacter pasteurianus NBRC 3278</name>
    <dbReference type="NCBI Taxonomy" id="1226660"/>
    <lineage>
        <taxon>Bacteria</taxon>
        <taxon>Pseudomonadati</taxon>
        <taxon>Pseudomonadota</taxon>
        <taxon>Alphaproteobacteria</taxon>
        <taxon>Acetobacterales</taxon>
        <taxon>Acetobacteraceae</taxon>
        <taxon>Acetobacter</taxon>
    </lineage>
</organism>
<dbReference type="NCBIfam" id="NF033894">
    <property type="entry name" value="Eex_IncN"/>
    <property type="match status" value="1"/>
</dbReference>
<dbReference type="EMBL" id="BDEV01000165">
    <property type="protein sequence ID" value="GCD64189.1"/>
    <property type="molecule type" value="Genomic_DNA"/>
</dbReference>
<dbReference type="RefSeq" id="WP_124297939.1">
    <property type="nucleotide sequence ID" value="NZ_BDEV01000165.1"/>
</dbReference>
<dbReference type="Proteomes" id="UP000287385">
    <property type="component" value="Unassembled WGS sequence"/>
</dbReference>